<organism evidence="8">
    <name type="scientific">freshwater metagenome</name>
    <dbReference type="NCBI Taxonomy" id="449393"/>
    <lineage>
        <taxon>unclassified sequences</taxon>
        <taxon>metagenomes</taxon>
        <taxon>ecological metagenomes</taxon>
    </lineage>
</organism>
<proteinExistence type="predicted"/>
<dbReference type="GO" id="GO:0051997">
    <property type="term" value="F:2-oxo-4-hydroxy-4-carboxy-5-ureidoimidazoline decarboxylase activity"/>
    <property type="evidence" value="ECO:0007669"/>
    <property type="project" value="UniProtKB-EC"/>
</dbReference>
<keyword evidence="6" id="KW-0456">Lyase</keyword>
<name>A0A6J6QBH9_9ZZZZ</name>
<protein>
    <recommendedName>
        <fullName evidence="3">2-oxo-4-hydroxy-4-carboxy-5-ureidoimidazoline decarboxylase</fullName>
        <ecNumber evidence="3">4.1.1.97</ecNumber>
    </recommendedName>
</protein>
<dbReference type="Pfam" id="PF09349">
    <property type="entry name" value="OHCU_decarbox"/>
    <property type="match status" value="1"/>
</dbReference>
<sequence>MAAARPFQDLPALEHAADQASADLDHAGLLLGFSGHPRIGDRKPHSAWSSAEQSNVSQADIKILDDLRAANFSYEEKFNHVFLICATGKSAEYMLNECLRRIDNDPDVEIEEAREQLRLINRIRVNKLLEES</sequence>
<evidence type="ECO:0000256" key="5">
    <source>
        <dbReference type="ARBA" id="ARBA00022793"/>
    </source>
</evidence>
<keyword evidence="4" id="KW-0659">Purine metabolism</keyword>
<evidence type="ECO:0000313" key="8">
    <source>
        <dbReference type="EMBL" id="CAB4706753.1"/>
    </source>
</evidence>
<evidence type="ECO:0000259" key="7">
    <source>
        <dbReference type="Pfam" id="PF09349"/>
    </source>
</evidence>
<gene>
    <name evidence="8" type="ORF">UFOPK2593_00926</name>
</gene>
<evidence type="ECO:0000256" key="2">
    <source>
        <dbReference type="ARBA" id="ARBA00004754"/>
    </source>
</evidence>
<dbReference type="EC" id="4.1.1.97" evidence="3"/>
<comment type="catalytic activity">
    <reaction evidence="1">
        <text>5-hydroxy-2-oxo-4-ureido-2,5-dihydro-1H-imidazole-5-carboxylate + H(+) = (S)-allantoin + CO2</text>
        <dbReference type="Rhea" id="RHEA:26301"/>
        <dbReference type="ChEBI" id="CHEBI:15378"/>
        <dbReference type="ChEBI" id="CHEBI:15678"/>
        <dbReference type="ChEBI" id="CHEBI:16526"/>
        <dbReference type="ChEBI" id="CHEBI:58639"/>
        <dbReference type="EC" id="4.1.1.97"/>
    </reaction>
</comment>
<evidence type="ECO:0000256" key="3">
    <source>
        <dbReference type="ARBA" id="ARBA00012257"/>
    </source>
</evidence>
<dbReference type="InterPro" id="IPR036778">
    <property type="entry name" value="OHCU_decarboxylase_sf"/>
</dbReference>
<evidence type="ECO:0000256" key="6">
    <source>
        <dbReference type="ARBA" id="ARBA00023239"/>
    </source>
</evidence>
<dbReference type="NCBIfam" id="NF010372">
    <property type="entry name" value="PRK13798.1"/>
    <property type="match status" value="1"/>
</dbReference>
<dbReference type="SUPFAM" id="SSF158694">
    <property type="entry name" value="UraD-Like"/>
    <property type="match status" value="1"/>
</dbReference>
<feature type="domain" description="Oxo-4-hydroxy-4-carboxy-5-ureidoimidazoline decarboxylase" evidence="7">
    <location>
        <begin position="2"/>
        <end position="126"/>
    </location>
</feature>
<reference evidence="8" key="1">
    <citation type="submission" date="2020-05" db="EMBL/GenBank/DDBJ databases">
        <authorList>
            <person name="Chiriac C."/>
            <person name="Salcher M."/>
            <person name="Ghai R."/>
            <person name="Kavagutti S V."/>
        </authorList>
    </citation>
    <scope>NUCLEOTIDE SEQUENCE</scope>
</reference>
<evidence type="ECO:0000256" key="4">
    <source>
        <dbReference type="ARBA" id="ARBA00022631"/>
    </source>
</evidence>
<evidence type="ECO:0000256" key="1">
    <source>
        <dbReference type="ARBA" id="ARBA00001163"/>
    </source>
</evidence>
<dbReference type="PANTHER" id="PTHR43466:SF1">
    <property type="entry name" value="2-OXO-4-HYDROXY-4-CARBOXY-5-UREIDOIMIDAZOLINE DECARBOXYLASE-RELATED"/>
    <property type="match status" value="1"/>
</dbReference>
<dbReference type="PANTHER" id="PTHR43466">
    <property type="entry name" value="2-OXO-4-HYDROXY-4-CARBOXY-5-UREIDOIMIDAZOLINE DECARBOXYLASE-RELATED"/>
    <property type="match status" value="1"/>
</dbReference>
<comment type="pathway">
    <text evidence="2">Purine metabolism; urate degradation; (S)-allantoin from urate: step 3/3.</text>
</comment>
<dbReference type="InterPro" id="IPR018020">
    <property type="entry name" value="OHCU_decarboxylase"/>
</dbReference>
<dbReference type="GO" id="GO:0019628">
    <property type="term" value="P:urate catabolic process"/>
    <property type="evidence" value="ECO:0007669"/>
    <property type="project" value="TreeGrafter"/>
</dbReference>
<dbReference type="EMBL" id="CAEZXW010000056">
    <property type="protein sequence ID" value="CAB4706753.1"/>
    <property type="molecule type" value="Genomic_DNA"/>
</dbReference>
<keyword evidence="5" id="KW-0210">Decarboxylase</keyword>
<dbReference type="Gene3D" id="1.10.3330.10">
    <property type="entry name" value="Oxo-4-hydroxy-4-carboxy-5-ureidoimidazoline decarboxylase"/>
    <property type="match status" value="1"/>
</dbReference>
<accession>A0A6J6QBH9</accession>
<dbReference type="GO" id="GO:0006144">
    <property type="term" value="P:purine nucleobase metabolic process"/>
    <property type="evidence" value="ECO:0007669"/>
    <property type="project" value="UniProtKB-KW"/>
</dbReference>
<dbReference type="AlphaFoldDB" id="A0A6J6QBH9"/>
<dbReference type="GO" id="GO:0005777">
    <property type="term" value="C:peroxisome"/>
    <property type="evidence" value="ECO:0007669"/>
    <property type="project" value="TreeGrafter"/>
</dbReference>